<keyword evidence="2" id="KW-1185">Reference proteome</keyword>
<dbReference type="InterPro" id="IPR011989">
    <property type="entry name" value="ARM-like"/>
</dbReference>
<dbReference type="SUPFAM" id="SSF48371">
    <property type="entry name" value="ARM repeat"/>
    <property type="match status" value="1"/>
</dbReference>
<name>A0ABP0HMZ9_9DINO</name>
<proteinExistence type="predicted"/>
<dbReference type="Gene3D" id="1.25.10.10">
    <property type="entry name" value="Leucine-rich Repeat Variant"/>
    <property type="match status" value="4"/>
</dbReference>
<organism evidence="1 2">
    <name type="scientific">Durusdinium trenchii</name>
    <dbReference type="NCBI Taxonomy" id="1381693"/>
    <lineage>
        <taxon>Eukaryota</taxon>
        <taxon>Sar</taxon>
        <taxon>Alveolata</taxon>
        <taxon>Dinophyceae</taxon>
        <taxon>Suessiales</taxon>
        <taxon>Symbiodiniaceae</taxon>
        <taxon>Durusdinium</taxon>
    </lineage>
</organism>
<dbReference type="EMBL" id="CAXAMN010000869">
    <property type="protein sequence ID" value="CAK8991163.1"/>
    <property type="molecule type" value="Genomic_DNA"/>
</dbReference>
<dbReference type="InterPro" id="IPR004155">
    <property type="entry name" value="PBS_lyase_HEAT"/>
</dbReference>
<dbReference type="PANTHER" id="PTHR12697:SF5">
    <property type="entry name" value="DEOXYHYPUSINE HYDROXYLASE"/>
    <property type="match status" value="1"/>
</dbReference>
<protein>
    <submittedName>
        <fullName evidence="1">Uncharacterized protein</fullName>
    </submittedName>
</protein>
<evidence type="ECO:0000313" key="1">
    <source>
        <dbReference type="EMBL" id="CAK8991163.1"/>
    </source>
</evidence>
<dbReference type="SMART" id="SM00567">
    <property type="entry name" value="EZ_HEAT"/>
    <property type="match status" value="5"/>
</dbReference>
<dbReference type="PANTHER" id="PTHR12697">
    <property type="entry name" value="PBS LYASE HEAT-LIKE PROTEIN"/>
    <property type="match status" value="1"/>
</dbReference>
<comment type="caution">
    <text evidence="1">The sequence shown here is derived from an EMBL/GenBank/DDBJ whole genome shotgun (WGS) entry which is preliminary data.</text>
</comment>
<accession>A0ABP0HMZ9</accession>
<dbReference type="Proteomes" id="UP001642484">
    <property type="component" value="Unassembled WGS sequence"/>
</dbReference>
<reference evidence="1 2" key="1">
    <citation type="submission" date="2024-02" db="EMBL/GenBank/DDBJ databases">
        <authorList>
            <person name="Chen Y."/>
            <person name="Shah S."/>
            <person name="Dougan E. K."/>
            <person name="Thang M."/>
            <person name="Chan C."/>
        </authorList>
    </citation>
    <scope>NUCLEOTIDE SEQUENCE [LARGE SCALE GENOMIC DNA]</scope>
</reference>
<sequence>MRRSSSWSKVSKLAMNSKRQRRERRCVLARLWHGAKGCESHRRVGELRISWTQLAACGFFRECPFQETESSVAELCALIPATARLSRGARCLLPQVLAWLGNHGRLPLGVAGVFSDKDMRPVKLALTQKRRERCYDAVVAVRLLALSRFLLCEKLQEVVERWIWRSGSVARKAVALQLLEGEGKEALGLRDLQLGLMARKSLADGLEALPRKRLRLVAEAQQLLQDENHKVRECVLYALGTSGPTAASPCAEAMVLCLEDDCADVRGQAARSLCLLASEAASDEHFNPTKIAKAVAPLMSHHHGQCVVDRAAEGLARLGDVSAPLVTEYLVDGEALERQAAVEVLRKLGEPGIHQAASLMSHSNPGVRRAALRIFQGSNCDVLTVLPGIDKDIGALMDDPDFRVRGVAALALCHLGPEATMPFASTLLSRFNMNPKAAELRDLLAALASLGRSASWASEAVRDCLWAEQWSVRRAAAETYGEIAGTFEAQRDEVTVTREAAVRLSKLLKDHVVDVAESAAKALGCLGFEGARHAQAIAHCLDDDFGLAEAALVSLLKLLGHECFATKEAAAAGIALHFKGGGQASPRARASLIEALLREAKSEERNVREESIQALGCLCAREQRPKWQYCILKEVMLALDDVQLSVKRSAIDALGRLNLPSEGVEQRESTLKMLTSVWASDESLAPAAAVRAAGFGALQRLFPRRRSAAGFAKCRCEEKRNRHDNAAFICLLYYIHLHLHFLADMSFFFRDARADARVCDCPAFLLLCCLKVPAAPFNPSLTI</sequence>
<evidence type="ECO:0000313" key="2">
    <source>
        <dbReference type="Proteomes" id="UP001642484"/>
    </source>
</evidence>
<dbReference type="InterPro" id="IPR016024">
    <property type="entry name" value="ARM-type_fold"/>
</dbReference>
<gene>
    <name evidence="1" type="ORF">CCMP2556_LOCUS2340</name>
</gene>